<dbReference type="EMBL" id="MU274941">
    <property type="protein sequence ID" value="KAI0084581.1"/>
    <property type="molecule type" value="Genomic_DNA"/>
</dbReference>
<evidence type="ECO:0000313" key="2">
    <source>
        <dbReference type="Proteomes" id="UP001055072"/>
    </source>
</evidence>
<reference evidence="1" key="1">
    <citation type="journal article" date="2021" name="Environ. Microbiol.">
        <title>Gene family expansions and transcriptome signatures uncover fungal adaptations to wood decay.</title>
        <authorList>
            <person name="Hage H."/>
            <person name="Miyauchi S."/>
            <person name="Viragh M."/>
            <person name="Drula E."/>
            <person name="Min B."/>
            <person name="Chaduli D."/>
            <person name="Navarro D."/>
            <person name="Favel A."/>
            <person name="Norest M."/>
            <person name="Lesage-Meessen L."/>
            <person name="Balint B."/>
            <person name="Merenyi Z."/>
            <person name="de Eugenio L."/>
            <person name="Morin E."/>
            <person name="Martinez A.T."/>
            <person name="Baldrian P."/>
            <person name="Stursova M."/>
            <person name="Martinez M.J."/>
            <person name="Novotny C."/>
            <person name="Magnuson J.K."/>
            <person name="Spatafora J.W."/>
            <person name="Maurice S."/>
            <person name="Pangilinan J."/>
            <person name="Andreopoulos W."/>
            <person name="LaButti K."/>
            <person name="Hundley H."/>
            <person name="Na H."/>
            <person name="Kuo A."/>
            <person name="Barry K."/>
            <person name="Lipzen A."/>
            <person name="Henrissat B."/>
            <person name="Riley R."/>
            <person name="Ahrendt S."/>
            <person name="Nagy L.G."/>
            <person name="Grigoriev I.V."/>
            <person name="Martin F."/>
            <person name="Rosso M.N."/>
        </authorList>
    </citation>
    <scope>NUCLEOTIDE SEQUENCE</scope>
    <source>
        <strain evidence="1">CBS 384.51</strain>
    </source>
</reference>
<accession>A0ACB8TRM2</accession>
<organism evidence="1 2">
    <name type="scientific">Irpex rosettiformis</name>
    <dbReference type="NCBI Taxonomy" id="378272"/>
    <lineage>
        <taxon>Eukaryota</taxon>
        <taxon>Fungi</taxon>
        <taxon>Dikarya</taxon>
        <taxon>Basidiomycota</taxon>
        <taxon>Agaricomycotina</taxon>
        <taxon>Agaricomycetes</taxon>
        <taxon>Polyporales</taxon>
        <taxon>Irpicaceae</taxon>
        <taxon>Irpex</taxon>
    </lineage>
</organism>
<evidence type="ECO:0000313" key="1">
    <source>
        <dbReference type="EMBL" id="KAI0084581.1"/>
    </source>
</evidence>
<comment type="caution">
    <text evidence="1">The sequence shown here is derived from an EMBL/GenBank/DDBJ whole genome shotgun (WGS) entry which is preliminary data.</text>
</comment>
<proteinExistence type="predicted"/>
<name>A0ACB8TRM2_9APHY</name>
<sequence>MFTDTPLSSWEVLSTSVLVCTGWTLAKGVYNLYFHPLAGFPGPRWAAFSPWWKTNLEAFQGRNLTEELFKLHEIYGDVVRIGPNELHFSKPSVYHEIYSPKNRWSRDPSLYHVFASYENLLSKMEYAKAKQRKDVLQPLFSRKAILNLQHLVQECANEMCANIEQHIKEGRSINFFKAYQCFALDGITSFCFGTSMHATSEPGFDALILQAMHASLSIMQPLKHFILLKKAVRAIPENIASVLDPTLKGLAKLLTMLRDQVEEILAHPEVLESAPHPTIFHELVSGENGRQIPPKLELEDEAFLMVFAGTDTSSSTLAVATVYILQNPQVHARLKEELLKVWPNLQDIPRYEDLESLPYLKAVLKESLRLIHGVFSPMTRIVPKGGAEIDGRYVPGGAIVGISNMFVHLNPEIFPDPYTFKPERWLETKTDGNDSLDHWLVAFSKGPRSCLGINLGWCEITLAVANVFRRFDLELDGVTPSDLTWKECYIPHYNGPDLKLIARPRTA</sequence>
<protein>
    <submittedName>
        <fullName evidence="1">Cytochrome P450</fullName>
    </submittedName>
</protein>
<gene>
    <name evidence="1" type="ORF">BDY19DRAFT_971106</name>
</gene>
<keyword evidence="2" id="KW-1185">Reference proteome</keyword>
<dbReference type="Proteomes" id="UP001055072">
    <property type="component" value="Unassembled WGS sequence"/>
</dbReference>